<keyword evidence="2" id="KW-0449">Lipoprotein</keyword>
<dbReference type="Proteomes" id="UP000245489">
    <property type="component" value="Unassembled WGS sequence"/>
</dbReference>
<keyword evidence="3" id="KW-1185">Reference proteome</keyword>
<dbReference type="InterPro" id="IPR011220">
    <property type="entry name" value="UCP028205"/>
</dbReference>
<sequence>MKKFSILLIINVLSANVLFSQDQEVVKALKKSDFYRGGSEGIEWNVKVQNIEQGQLKNNLVLSVEGSANDSHFYSLISFLEPKKFEGQKLLIRDNNMWFIKQGLTNPVPISSRQRLSGSAANADVAAANYSKDYTIESVENGTFNNANCWVLELKAKDNLITYPKVKYWISKKENFGLKAEFYGKSDKLIKTATFEYHNKIEYKSQKYDYLSKISISDMINKDDKTILSISSVSFPVFSSAKFQKDRLLD</sequence>
<evidence type="ECO:0000313" key="3">
    <source>
        <dbReference type="Proteomes" id="UP000245489"/>
    </source>
</evidence>
<evidence type="ECO:0000259" key="1">
    <source>
        <dbReference type="Pfam" id="PF17131"/>
    </source>
</evidence>
<feature type="domain" description="Uncharacterized protein TP-0789" evidence="1">
    <location>
        <begin position="75"/>
        <end position="248"/>
    </location>
</feature>
<dbReference type="PIRSF" id="PIRSF028205">
    <property type="entry name" value="UCP028205"/>
    <property type="match status" value="1"/>
</dbReference>
<dbReference type="AlphaFoldDB" id="A0A316E1K6"/>
<dbReference type="InterPro" id="IPR033399">
    <property type="entry name" value="TP_0789-like"/>
</dbReference>
<dbReference type="Gene3D" id="2.50.20.10">
    <property type="entry name" value="Lipoprotein localisation LolA/LolB/LppX"/>
    <property type="match status" value="1"/>
</dbReference>
<dbReference type="OrthoDB" id="9803781at2"/>
<dbReference type="EMBL" id="QGGO01000016">
    <property type="protein sequence ID" value="PWK23866.1"/>
    <property type="molecule type" value="Genomic_DNA"/>
</dbReference>
<name>A0A316E1K6_9BACT</name>
<gene>
    <name evidence="2" type="ORF">LV89_03073</name>
</gene>
<dbReference type="Pfam" id="PF17131">
    <property type="entry name" value="LolA_like"/>
    <property type="match status" value="1"/>
</dbReference>
<evidence type="ECO:0000313" key="2">
    <source>
        <dbReference type="EMBL" id="PWK23866.1"/>
    </source>
</evidence>
<accession>A0A316E1K6</accession>
<dbReference type="RefSeq" id="WP_109743783.1">
    <property type="nucleotide sequence ID" value="NZ_QGGO01000016.1"/>
</dbReference>
<reference evidence="2 3" key="1">
    <citation type="submission" date="2018-05" db="EMBL/GenBank/DDBJ databases">
        <title>Genomic Encyclopedia of Archaeal and Bacterial Type Strains, Phase II (KMG-II): from individual species to whole genera.</title>
        <authorList>
            <person name="Goeker M."/>
        </authorList>
    </citation>
    <scope>NUCLEOTIDE SEQUENCE [LARGE SCALE GENOMIC DNA]</scope>
    <source>
        <strain evidence="2 3">DSM 22214</strain>
    </source>
</reference>
<proteinExistence type="predicted"/>
<protein>
    <submittedName>
        <fullName evidence="2">Outer membrane lipoprotein-sorting protein</fullName>
    </submittedName>
</protein>
<dbReference type="CDD" id="cd16329">
    <property type="entry name" value="LolA_like"/>
    <property type="match status" value="1"/>
</dbReference>
<organism evidence="2 3">
    <name type="scientific">Arcicella aurantiaca</name>
    <dbReference type="NCBI Taxonomy" id="591202"/>
    <lineage>
        <taxon>Bacteria</taxon>
        <taxon>Pseudomonadati</taxon>
        <taxon>Bacteroidota</taxon>
        <taxon>Cytophagia</taxon>
        <taxon>Cytophagales</taxon>
        <taxon>Flectobacillaceae</taxon>
        <taxon>Arcicella</taxon>
    </lineage>
</organism>
<comment type="caution">
    <text evidence="2">The sequence shown here is derived from an EMBL/GenBank/DDBJ whole genome shotgun (WGS) entry which is preliminary data.</text>
</comment>